<dbReference type="NCBIfam" id="TIGR04149">
    <property type="entry name" value="GG_sam_targ_CFB"/>
    <property type="match status" value="1"/>
</dbReference>
<sequence length="76" mass="8336">MHNAGCIFTQLKYKTMKKNNKLNKMFKKFSENSLSSHQLTSLKGGCGCGGEDSGGLIPPPPNPPKSAYIMSENRVF</sequence>
<name>A1ZH04_MICM2</name>
<accession>A1ZH04</accession>
<comment type="caution">
    <text evidence="2">The sequence shown here is derived from an EMBL/GenBank/DDBJ whole genome shotgun (WGS) entry which is preliminary data.</text>
</comment>
<dbReference type="InterPro" id="IPR026408">
    <property type="entry name" value="GG_sam_targ_CFB"/>
</dbReference>
<protein>
    <submittedName>
        <fullName evidence="2">Uncharacterized protein</fullName>
    </submittedName>
</protein>
<dbReference type="Proteomes" id="UP000004095">
    <property type="component" value="Unassembled WGS sequence"/>
</dbReference>
<proteinExistence type="predicted"/>
<evidence type="ECO:0000256" key="1">
    <source>
        <dbReference type="SAM" id="MobiDB-lite"/>
    </source>
</evidence>
<gene>
    <name evidence="2" type="ORF">M23134_08097</name>
</gene>
<feature type="region of interest" description="Disordered" evidence="1">
    <location>
        <begin position="52"/>
        <end position="76"/>
    </location>
</feature>
<evidence type="ECO:0000313" key="2">
    <source>
        <dbReference type="EMBL" id="EAY30273.1"/>
    </source>
</evidence>
<dbReference type="EMBL" id="AAWS01000007">
    <property type="protein sequence ID" value="EAY30273.1"/>
    <property type="molecule type" value="Genomic_DNA"/>
</dbReference>
<evidence type="ECO:0000313" key="3">
    <source>
        <dbReference type="Proteomes" id="UP000004095"/>
    </source>
</evidence>
<dbReference type="AlphaFoldDB" id="A1ZH04"/>
<organism evidence="2 3">
    <name type="scientific">Microscilla marina ATCC 23134</name>
    <dbReference type="NCBI Taxonomy" id="313606"/>
    <lineage>
        <taxon>Bacteria</taxon>
        <taxon>Pseudomonadati</taxon>
        <taxon>Bacteroidota</taxon>
        <taxon>Cytophagia</taxon>
        <taxon>Cytophagales</taxon>
        <taxon>Microscillaceae</taxon>
        <taxon>Microscilla</taxon>
    </lineage>
</organism>
<reference evidence="2 3" key="1">
    <citation type="submission" date="2007-01" db="EMBL/GenBank/DDBJ databases">
        <authorList>
            <person name="Haygood M."/>
            <person name="Podell S."/>
            <person name="Anderson C."/>
            <person name="Hopkinson B."/>
            <person name="Roe K."/>
            <person name="Barbeau K."/>
            <person name="Gaasterland T."/>
            <person name="Ferriera S."/>
            <person name="Johnson J."/>
            <person name="Kravitz S."/>
            <person name="Beeson K."/>
            <person name="Sutton G."/>
            <person name="Rogers Y.-H."/>
            <person name="Friedman R."/>
            <person name="Frazier M."/>
            <person name="Venter J.C."/>
        </authorList>
    </citation>
    <scope>NUCLEOTIDE SEQUENCE [LARGE SCALE GENOMIC DNA]</scope>
    <source>
        <strain evidence="2 3">ATCC 23134</strain>
    </source>
</reference>
<keyword evidence="3" id="KW-1185">Reference proteome</keyword>